<proteinExistence type="predicted"/>
<name>A0ACB9G1G1_9ASTR</name>
<evidence type="ECO:0000313" key="1">
    <source>
        <dbReference type="EMBL" id="KAI3777293.1"/>
    </source>
</evidence>
<evidence type="ECO:0000313" key="2">
    <source>
        <dbReference type="Proteomes" id="UP001056120"/>
    </source>
</evidence>
<reference evidence="2" key="1">
    <citation type="journal article" date="2022" name="Mol. Ecol. Resour.">
        <title>The genomes of chicory, endive, great burdock and yacon provide insights into Asteraceae palaeo-polyploidization history and plant inulin production.</title>
        <authorList>
            <person name="Fan W."/>
            <person name="Wang S."/>
            <person name="Wang H."/>
            <person name="Wang A."/>
            <person name="Jiang F."/>
            <person name="Liu H."/>
            <person name="Zhao H."/>
            <person name="Xu D."/>
            <person name="Zhang Y."/>
        </authorList>
    </citation>
    <scope>NUCLEOTIDE SEQUENCE [LARGE SCALE GENOMIC DNA]</scope>
    <source>
        <strain evidence="2">cv. Yunnan</strain>
    </source>
</reference>
<accession>A0ACB9G1G1</accession>
<dbReference type="EMBL" id="CM042032">
    <property type="protein sequence ID" value="KAI3777293.1"/>
    <property type="molecule type" value="Genomic_DNA"/>
</dbReference>
<reference evidence="1 2" key="2">
    <citation type="journal article" date="2022" name="Mol. Ecol. Resour.">
        <title>The genomes of chicory, endive, great burdock and yacon provide insights into Asteraceae paleo-polyploidization history and plant inulin production.</title>
        <authorList>
            <person name="Fan W."/>
            <person name="Wang S."/>
            <person name="Wang H."/>
            <person name="Wang A."/>
            <person name="Jiang F."/>
            <person name="Liu H."/>
            <person name="Zhao H."/>
            <person name="Xu D."/>
            <person name="Zhang Y."/>
        </authorList>
    </citation>
    <scope>NUCLEOTIDE SEQUENCE [LARGE SCALE GENOMIC DNA]</scope>
    <source>
        <strain evidence="2">cv. Yunnan</strain>
        <tissue evidence="1">Leaves</tissue>
    </source>
</reference>
<organism evidence="1 2">
    <name type="scientific">Smallanthus sonchifolius</name>
    <dbReference type="NCBI Taxonomy" id="185202"/>
    <lineage>
        <taxon>Eukaryota</taxon>
        <taxon>Viridiplantae</taxon>
        <taxon>Streptophyta</taxon>
        <taxon>Embryophyta</taxon>
        <taxon>Tracheophyta</taxon>
        <taxon>Spermatophyta</taxon>
        <taxon>Magnoliopsida</taxon>
        <taxon>eudicotyledons</taxon>
        <taxon>Gunneridae</taxon>
        <taxon>Pentapetalae</taxon>
        <taxon>asterids</taxon>
        <taxon>campanulids</taxon>
        <taxon>Asterales</taxon>
        <taxon>Asteraceae</taxon>
        <taxon>Asteroideae</taxon>
        <taxon>Heliantheae alliance</taxon>
        <taxon>Millerieae</taxon>
        <taxon>Smallanthus</taxon>
    </lineage>
</organism>
<sequence>MSLKWVFEVWDDCKEGMDIYIENRDDDDEPMMKWAACDVAEGQNTVIGIQISSALSWCPANYLSVTTIVLAAVGKPRLAEVDKSWYNSWCETTSEFIGPH</sequence>
<keyword evidence="2" id="KW-1185">Reference proteome</keyword>
<protein>
    <submittedName>
        <fullName evidence="1">Uncharacterized protein</fullName>
    </submittedName>
</protein>
<gene>
    <name evidence="1" type="ORF">L1987_47092</name>
</gene>
<dbReference type="Proteomes" id="UP001056120">
    <property type="component" value="Linkage Group LG15"/>
</dbReference>
<comment type="caution">
    <text evidence="1">The sequence shown here is derived from an EMBL/GenBank/DDBJ whole genome shotgun (WGS) entry which is preliminary data.</text>
</comment>